<gene>
    <name evidence="1" type="ORF">HHU12_05400</name>
</gene>
<sequence>MKHISLLRGINVGGRRKILMADLKELYAQYGVEQLQTYIQSGNVLFVSQSILKLNEFNQKIKTDIQEKYGFEVPVITFDLQTLKNVVKLNPYFEENVLIDSLHLTVLSAIPEKDKLEQIVYPVNGDEFFIHENFVFIRCQGKYSQSKLSNQYFEKKLGVEATTRNWKTVEKLIALHDD</sequence>
<name>A0A7X9P199_9BACT</name>
<comment type="caution">
    <text evidence="1">The sequence shown here is derived from an EMBL/GenBank/DDBJ whole genome shotgun (WGS) entry which is preliminary data.</text>
</comment>
<dbReference type="Pfam" id="PF08002">
    <property type="entry name" value="DUF1697"/>
    <property type="match status" value="1"/>
</dbReference>
<proteinExistence type="predicted"/>
<evidence type="ECO:0000313" key="2">
    <source>
        <dbReference type="Proteomes" id="UP000576082"/>
    </source>
</evidence>
<dbReference type="RefSeq" id="WP_169655708.1">
    <property type="nucleotide sequence ID" value="NZ_JABANE010000010.1"/>
</dbReference>
<dbReference type="PANTHER" id="PTHR36439">
    <property type="entry name" value="BLL4334 PROTEIN"/>
    <property type="match status" value="1"/>
</dbReference>
<dbReference type="Gene3D" id="3.30.70.1280">
    <property type="entry name" value="SP0830-like domains"/>
    <property type="match status" value="1"/>
</dbReference>
<reference evidence="1 2" key="1">
    <citation type="submission" date="2020-04" db="EMBL/GenBank/DDBJ databases">
        <title>Flammeovirga sp. SR4, a novel species isolated from seawater.</title>
        <authorList>
            <person name="Wang X."/>
        </authorList>
    </citation>
    <scope>NUCLEOTIDE SEQUENCE [LARGE SCALE GENOMIC DNA]</scope>
    <source>
        <strain evidence="1 2">ATCC 23126</strain>
    </source>
</reference>
<dbReference type="AlphaFoldDB" id="A0A7X9P199"/>
<dbReference type="PANTHER" id="PTHR36439:SF1">
    <property type="entry name" value="DUF1697 DOMAIN-CONTAINING PROTEIN"/>
    <property type="match status" value="1"/>
</dbReference>
<evidence type="ECO:0000313" key="1">
    <source>
        <dbReference type="EMBL" id="NME67393.1"/>
    </source>
</evidence>
<organism evidence="1 2">
    <name type="scientific">Flammeovirga aprica JL-4</name>
    <dbReference type="NCBI Taxonomy" id="694437"/>
    <lineage>
        <taxon>Bacteria</taxon>
        <taxon>Pseudomonadati</taxon>
        <taxon>Bacteroidota</taxon>
        <taxon>Cytophagia</taxon>
        <taxon>Cytophagales</taxon>
        <taxon>Flammeovirgaceae</taxon>
        <taxon>Flammeovirga</taxon>
    </lineage>
</organism>
<dbReference type="SUPFAM" id="SSF160379">
    <property type="entry name" value="SP0830-like"/>
    <property type="match status" value="1"/>
</dbReference>
<protein>
    <submittedName>
        <fullName evidence="1">DUF1697 domain-containing protein</fullName>
    </submittedName>
</protein>
<dbReference type="EMBL" id="JABANE010000010">
    <property type="protein sequence ID" value="NME67393.1"/>
    <property type="molecule type" value="Genomic_DNA"/>
</dbReference>
<dbReference type="Proteomes" id="UP000576082">
    <property type="component" value="Unassembled WGS sequence"/>
</dbReference>
<dbReference type="InterPro" id="IPR012545">
    <property type="entry name" value="DUF1697"/>
</dbReference>
<dbReference type="Gene3D" id="3.30.70.1260">
    <property type="entry name" value="bacterial protein sp0830 like"/>
    <property type="match status" value="1"/>
</dbReference>
<dbReference type="PIRSF" id="PIRSF008502">
    <property type="entry name" value="UCP008502"/>
    <property type="match status" value="1"/>
</dbReference>
<accession>A0A7X9P199</accession>
<keyword evidence="2" id="KW-1185">Reference proteome</keyword>